<feature type="compositionally biased region" description="Basic and acidic residues" evidence="1">
    <location>
        <begin position="251"/>
        <end position="273"/>
    </location>
</feature>
<evidence type="ECO:0000256" key="1">
    <source>
        <dbReference type="SAM" id="MobiDB-lite"/>
    </source>
</evidence>
<reference evidence="2 3" key="1">
    <citation type="journal article" date="2024" name="G3 (Bethesda)">
        <title>Genome assembly of Hibiscus sabdariffa L. provides insights into metabolisms of medicinal natural products.</title>
        <authorList>
            <person name="Kim T."/>
        </authorList>
    </citation>
    <scope>NUCLEOTIDE SEQUENCE [LARGE SCALE GENOMIC DNA]</scope>
    <source>
        <strain evidence="2">TK-2024</strain>
        <tissue evidence="2">Old leaves</tissue>
    </source>
</reference>
<feature type="compositionally biased region" description="Basic residues" evidence="1">
    <location>
        <begin position="117"/>
        <end position="129"/>
    </location>
</feature>
<name>A0ABR2TRB5_9ROSI</name>
<sequence length="354" mass="40742">MLLIRWKTFLNLEKLTLHFEQSLANQQLWAKQLADAQEAKIKAAVQQITLGAAEVSEVRLGKNIVTPEVKLEDVNSERGTGELEPQLQSPSWQFSRYRSTKRDLGNFDSDTRYDHHKDHRRSRNYHRVSRSPNDDSNPHHERSTDSRKRREMRGASPLEGSWKRGRSTWKSKPQRYCHEDSYSPRSGRYHGTVYGRPADDSIPHDRRPIVGEKHRERRRASPVERSRKRERSPSKTRLHEDSRKVKNYRRSSGDDSNRHGRSIDSRRYREKRGASPSERGKIHKSRHILAEDQNDGQGNDSDAEISDPTGRKSECRSKGAMDENSRNYTTSGGLNAKAPHSASVCANNPQNHPA</sequence>
<keyword evidence="3" id="KW-1185">Reference proteome</keyword>
<feature type="compositionally biased region" description="Basic and acidic residues" evidence="1">
    <location>
        <begin position="309"/>
        <end position="325"/>
    </location>
</feature>
<protein>
    <submittedName>
        <fullName evidence="2">Uncharacterized protein</fullName>
    </submittedName>
</protein>
<feature type="compositionally biased region" description="Basic residues" evidence="1">
    <location>
        <begin position="163"/>
        <end position="175"/>
    </location>
</feature>
<evidence type="ECO:0000313" key="2">
    <source>
        <dbReference type="EMBL" id="KAK9039987.1"/>
    </source>
</evidence>
<evidence type="ECO:0000313" key="3">
    <source>
        <dbReference type="Proteomes" id="UP001396334"/>
    </source>
</evidence>
<feature type="region of interest" description="Disordered" evidence="1">
    <location>
        <begin position="75"/>
        <end position="94"/>
    </location>
</feature>
<feature type="compositionally biased region" description="Basic and acidic residues" evidence="1">
    <location>
        <begin position="105"/>
        <end position="116"/>
    </location>
</feature>
<gene>
    <name evidence="2" type="ORF">V6N11_015169</name>
</gene>
<comment type="caution">
    <text evidence="2">The sequence shown here is derived from an EMBL/GenBank/DDBJ whole genome shotgun (WGS) entry which is preliminary data.</text>
</comment>
<dbReference type="Proteomes" id="UP001396334">
    <property type="component" value="Unassembled WGS sequence"/>
</dbReference>
<feature type="compositionally biased region" description="Basic and acidic residues" evidence="1">
    <location>
        <begin position="197"/>
        <end position="244"/>
    </location>
</feature>
<organism evidence="2 3">
    <name type="scientific">Hibiscus sabdariffa</name>
    <name type="common">roselle</name>
    <dbReference type="NCBI Taxonomy" id="183260"/>
    <lineage>
        <taxon>Eukaryota</taxon>
        <taxon>Viridiplantae</taxon>
        <taxon>Streptophyta</taxon>
        <taxon>Embryophyta</taxon>
        <taxon>Tracheophyta</taxon>
        <taxon>Spermatophyta</taxon>
        <taxon>Magnoliopsida</taxon>
        <taxon>eudicotyledons</taxon>
        <taxon>Gunneridae</taxon>
        <taxon>Pentapetalae</taxon>
        <taxon>rosids</taxon>
        <taxon>malvids</taxon>
        <taxon>Malvales</taxon>
        <taxon>Malvaceae</taxon>
        <taxon>Malvoideae</taxon>
        <taxon>Hibiscus</taxon>
    </lineage>
</organism>
<feature type="compositionally biased region" description="Basic and acidic residues" evidence="1">
    <location>
        <begin position="132"/>
        <end position="148"/>
    </location>
</feature>
<accession>A0ABR2TRB5</accession>
<dbReference type="EMBL" id="JBBPBN010000004">
    <property type="protein sequence ID" value="KAK9039987.1"/>
    <property type="molecule type" value="Genomic_DNA"/>
</dbReference>
<feature type="compositionally biased region" description="Polar residues" evidence="1">
    <location>
        <begin position="344"/>
        <end position="354"/>
    </location>
</feature>
<feature type="region of interest" description="Disordered" evidence="1">
    <location>
        <begin position="105"/>
        <end position="354"/>
    </location>
</feature>
<proteinExistence type="predicted"/>